<keyword evidence="2" id="KW-0238">DNA-binding</keyword>
<dbReference type="Gene3D" id="1.10.10.60">
    <property type="entry name" value="Homeodomain-like"/>
    <property type="match status" value="1"/>
</dbReference>
<proteinExistence type="inferred from homology"/>
<dbReference type="InterPro" id="IPR013324">
    <property type="entry name" value="RNA_pol_sigma_r3/r4-like"/>
</dbReference>
<evidence type="ECO:0000256" key="1">
    <source>
        <dbReference type="ARBA" id="ARBA00009350"/>
    </source>
</evidence>
<dbReference type="RefSeq" id="WP_111918555.1">
    <property type="nucleotide sequence ID" value="NZ_CAUWHR010000034.1"/>
</dbReference>
<evidence type="ECO:0000313" key="2">
    <source>
        <dbReference type="EMBL" id="AWY97426.1"/>
    </source>
</evidence>
<dbReference type="PANTHER" id="PTHR37478:SF2">
    <property type="entry name" value="UPF0251 PROTEIN TK0562"/>
    <property type="match status" value="1"/>
</dbReference>
<dbReference type="EMBL" id="CP030280">
    <property type="protein sequence ID" value="AWY97426.1"/>
    <property type="molecule type" value="Genomic_DNA"/>
</dbReference>
<comment type="similarity">
    <text evidence="1">Belongs to the UPF0251 family.</text>
</comment>
<name>A0A2Z4U8S4_9FIRM</name>
<dbReference type="SUPFAM" id="SSF88659">
    <property type="entry name" value="Sigma3 and sigma4 domains of RNA polymerase sigma factors"/>
    <property type="match status" value="1"/>
</dbReference>
<reference evidence="3" key="1">
    <citation type="submission" date="2018-06" db="EMBL/GenBank/DDBJ databases">
        <title>Description of Blautia argi sp. nov., a new anaerobic isolated from dog feces.</title>
        <authorList>
            <person name="Chang Y.-H."/>
            <person name="Paek J."/>
            <person name="Shin Y."/>
        </authorList>
    </citation>
    <scope>NUCLEOTIDE SEQUENCE [LARGE SCALE GENOMIC DNA]</scope>
    <source>
        <strain evidence="3">KCTC 15426</strain>
    </source>
</reference>
<evidence type="ECO:0000313" key="3">
    <source>
        <dbReference type="Proteomes" id="UP000250003"/>
    </source>
</evidence>
<protein>
    <submittedName>
        <fullName evidence="2">DNA-binding protein</fullName>
    </submittedName>
</protein>
<dbReference type="OrthoDB" id="280278at2"/>
<dbReference type="Proteomes" id="UP000250003">
    <property type="component" value="Chromosome"/>
</dbReference>
<gene>
    <name evidence="2" type="ORF">DQQ01_03855</name>
</gene>
<accession>A0A2Z4U8S4</accession>
<dbReference type="InterPro" id="IPR002852">
    <property type="entry name" value="UPF0251"/>
</dbReference>
<dbReference type="AlphaFoldDB" id="A0A2Z4U8S4"/>
<dbReference type="KEGG" id="blau:DQQ01_03855"/>
<keyword evidence="3" id="KW-1185">Reference proteome</keyword>
<dbReference type="PANTHER" id="PTHR37478">
    <property type="match status" value="1"/>
</dbReference>
<sequence length="114" mass="12754">MARPQKSRCICSKPKITSFAPQGCVADGSVNLTYDEYEVIRILDFLKMTQEECAAKMDISRPTVTRIYDSARQKIADAMVHGRSLTISGGDVVVCEKMKPECAGMLYCCHRQQE</sequence>
<organism evidence="2 3">
    <name type="scientific">Blautia argi</name>
    <dbReference type="NCBI Taxonomy" id="1912897"/>
    <lineage>
        <taxon>Bacteria</taxon>
        <taxon>Bacillati</taxon>
        <taxon>Bacillota</taxon>
        <taxon>Clostridia</taxon>
        <taxon>Lachnospirales</taxon>
        <taxon>Lachnospiraceae</taxon>
        <taxon>Blautia</taxon>
    </lineage>
</organism>
<dbReference type="GO" id="GO:0003677">
    <property type="term" value="F:DNA binding"/>
    <property type="evidence" value="ECO:0007669"/>
    <property type="project" value="UniProtKB-KW"/>
</dbReference>
<dbReference type="Pfam" id="PF02001">
    <property type="entry name" value="DUF134"/>
    <property type="match status" value="1"/>
</dbReference>